<feature type="transmembrane region" description="Helical" evidence="7">
    <location>
        <begin position="283"/>
        <end position="302"/>
    </location>
</feature>
<feature type="transmembrane region" description="Helical" evidence="7">
    <location>
        <begin position="372"/>
        <end position="392"/>
    </location>
</feature>
<dbReference type="PROSITE" id="PS50850">
    <property type="entry name" value="MFS"/>
    <property type="match status" value="1"/>
</dbReference>
<dbReference type="RefSeq" id="WP_264743727.1">
    <property type="nucleotide sequence ID" value="NZ_JAPDHV010000004.1"/>
</dbReference>
<dbReference type="InterPro" id="IPR036259">
    <property type="entry name" value="MFS_trans_sf"/>
</dbReference>
<feature type="transmembrane region" description="Helical" evidence="7">
    <location>
        <begin position="308"/>
        <end position="332"/>
    </location>
</feature>
<evidence type="ECO:0000313" key="9">
    <source>
        <dbReference type="EMBL" id="MCW3161785.1"/>
    </source>
</evidence>
<dbReference type="InterPro" id="IPR001958">
    <property type="entry name" value="Tet-R_TetA/multi-R_MdtG-like"/>
</dbReference>
<feature type="transmembrane region" description="Helical" evidence="7">
    <location>
        <begin position="339"/>
        <end position="360"/>
    </location>
</feature>
<dbReference type="InterPro" id="IPR050171">
    <property type="entry name" value="MFS_Transporters"/>
</dbReference>
<dbReference type="Pfam" id="PF07690">
    <property type="entry name" value="MFS_1"/>
    <property type="match status" value="1"/>
</dbReference>
<dbReference type="Gene3D" id="1.20.1250.20">
    <property type="entry name" value="MFS general substrate transporter like domains"/>
    <property type="match status" value="1"/>
</dbReference>
<evidence type="ECO:0000256" key="6">
    <source>
        <dbReference type="ARBA" id="ARBA00023136"/>
    </source>
</evidence>
<evidence type="ECO:0000256" key="3">
    <source>
        <dbReference type="ARBA" id="ARBA00022475"/>
    </source>
</evidence>
<keyword evidence="2" id="KW-0813">Transport</keyword>
<keyword evidence="6 7" id="KW-0472">Membrane</keyword>
<keyword evidence="4 7" id="KW-0812">Transmembrane</keyword>
<dbReference type="InterPro" id="IPR011701">
    <property type="entry name" value="MFS"/>
</dbReference>
<evidence type="ECO:0000256" key="5">
    <source>
        <dbReference type="ARBA" id="ARBA00022989"/>
    </source>
</evidence>
<keyword evidence="5 7" id="KW-1133">Transmembrane helix</keyword>
<name>A0ABT3HQ12_9FLAO</name>
<dbReference type="PANTHER" id="PTHR23517">
    <property type="entry name" value="RESISTANCE PROTEIN MDTM, PUTATIVE-RELATED-RELATED"/>
    <property type="match status" value="1"/>
</dbReference>
<feature type="transmembrane region" description="Helical" evidence="7">
    <location>
        <begin position="80"/>
        <end position="99"/>
    </location>
</feature>
<proteinExistence type="predicted"/>
<feature type="transmembrane region" description="Helical" evidence="7">
    <location>
        <begin position="256"/>
        <end position="276"/>
    </location>
</feature>
<keyword evidence="10" id="KW-1185">Reference proteome</keyword>
<feature type="transmembrane region" description="Helical" evidence="7">
    <location>
        <begin position="171"/>
        <end position="191"/>
    </location>
</feature>
<feature type="transmembrane region" description="Helical" evidence="7">
    <location>
        <begin position="105"/>
        <end position="123"/>
    </location>
</feature>
<dbReference type="EMBL" id="JAPDHV010000004">
    <property type="protein sequence ID" value="MCW3161785.1"/>
    <property type="molecule type" value="Genomic_DNA"/>
</dbReference>
<dbReference type="Proteomes" id="UP001163719">
    <property type="component" value="Unassembled WGS sequence"/>
</dbReference>
<dbReference type="InterPro" id="IPR020846">
    <property type="entry name" value="MFS_dom"/>
</dbReference>
<keyword evidence="3" id="KW-1003">Cell membrane</keyword>
<evidence type="ECO:0000256" key="7">
    <source>
        <dbReference type="SAM" id="Phobius"/>
    </source>
</evidence>
<gene>
    <name evidence="9" type="ORF">OH806_10975</name>
</gene>
<feature type="transmembrane region" description="Helical" evidence="7">
    <location>
        <begin position="217"/>
        <end position="236"/>
    </location>
</feature>
<reference evidence="9" key="1">
    <citation type="submission" date="2022-10" db="EMBL/GenBank/DDBJ databases">
        <title>Chryseobacterium babae sp. nov. isolated from the gut of the beetle Oryctes rhinoceros, and Chryseobacterium kimseyorum sp. nov., isolated from a stick insect rearing cage.</title>
        <authorList>
            <person name="Shelomi M."/>
            <person name="Han C.-J."/>
            <person name="Chen W.-M."/>
            <person name="Chen H.-K."/>
            <person name="Liaw S.-J."/>
            <person name="Muhle E."/>
            <person name="Clermont D."/>
        </authorList>
    </citation>
    <scope>NUCLEOTIDE SEQUENCE</scope>
    <source>
        <strain evidence="9">WLa1L2M3</strain>
    </source>
</reference>
<feature type="transmembrane region" description="Helical" evidence="7">
    <location>
        <begin position="144"/>
        <end position="165"/>
    </location>
</feature>
<evidence type="ECO:0000256" key="4">
    <source>
        <dbReference type="ARBA" id="ARBA00022692"/>
    </source>
</evidence>
<dbReference type="PRINTS" id="PR01035">
    <property type="entry name" value="TCRTETA"/>
</dbReference>
<dbReference type="SUPFAM" id="SSF103473">
    <property type="entry name" value="MFS general substrate transporter"/>
    <property type="match status" value="1"/>
</dbReference>
<protein>
    <submittedName>
        <fullName evidence="9">MFS transporter</fullName>
    </submittedName>
</protein>
<dbReference type="PANTHER" id="PTHR23517:SF2">
    <property type="entry name" value="MULTIDRUG RESISTANCE PROTEIN MDTH"/>
    <property type="match status" value="1"/>
</dbReference>
<evidence type="ECO:0000256" key="1">
    <source>
        <dbReference type="ARBA" id="ARBA00004651"/>
    </source>
</evidence>
<evidence type="ECO:0000259" key="8">
    <source>
        <dbReference type="PROSITE" id="PS50850"/>
    </source>
</evidence>
<comment type="caution">
    <text evidence="9">The sequence shown here is derived from an EMBL/GenBank/DDBJ whole genome shotgun (WGS) entry which is preliminary data.</text>
</comment>
<evidence type="ECO:0000256" key="2">
    <source>
        <dbReference type="ARBA" id="ARBA00022448"/>
    </source>
</evidence>
<feature type="transmembrane region" description="Helical" evidence="7">
    <location>
        <begin position="55"/>
        <end position="73"/>
    </location>
</feature>
<feature type="transmembrane region" description="Helical" evidence="7">
    <location>
        <begin position="20"/>
        <end position="43"/>
    </location>
</feature>
<comment type="subcellular location">
    <subcellularLocation>
        <location evidence="1">Cell membrane</location>
        <topology evidence="1">Multi-pass membrane protein</topology>
    </subcellularLocation>
</comment>
<accession>A0ABT3HQ12</accession>
<sequence>MNNLFFSFLNSYKGLSKESWMLCMIMLIYRSGSMVLPFLGVYFADHLGFSLEETGIILGFYGLGAILGAYLGGRCTDKIGHFRVQMLSLFLCIPGFIIIPEIKNIYSLSIAFFIQSCINEFFLPANSVAITRYSSTENRARAFSLNRMALHLGFFIGPSLGGILASLSYSLIFYVNAFTSLISGIILYFYFKDRKDINVKKENQNSHNFQSPYKDKYFLIFIFFCTIYTICLMQLFSSLPLFYNNLEISKAEIGVIFGYCGILLLIIEMPLVNILIKTLKTIYVVILGLILLFTGYFILAFFTDIYSIFISITLIAVSGVLINPFLSTIISIRAEGKNIGGYMGLFSATFSVALFISPFLGTFLAQNYGFNTLWLIISSLIIISIGGIYYTYTSKLVARDNNT</sequence>
<feature type="domain" description="Major facilitator superfamily (MFS) profile" evidence="8">
    <location>
        <begin position="1"/>
        <end position="396"/>
    </location>
</feature>
<organism evidence="9 10">
    <name type="scientific">Chryseobacterium oryctis</name>
    <dbReference type="NCBI Taxonomy" id="2952618"/>
    <lineage>
        <taxon>Bacteria</taxon>
        <taxon>Pseudomonadati</taxon>
        <taxon>Bacteroidota</taxon>
        <taxon>Flavobacteriia</taxon>
        <taxon>Flavobacteriales</taxon>
        <taxon>Weeksellaceae</taxon>
        <taxon>Chryseobacterium group</taxon>
        <taxon>Chryseobacterium</taxon>
    </lineage>
</organism>
<evidence type="ECO:0000313" key="10">
    <source>
        <dbReference type="Proteomes" id="UP001163719"/>
    </source>
</evidence>